<comment type="caution">
    <text evidence="1">The sequence shown here is derived from an EMBL/GenBank/DDBJ whole genome shotgun (WGS) entry which is preliminary data.</text>
</comment>
<name>A0ABS8YPL3_9BACL</name>
<dbReference type="InterPro" id="IPR016181">
    <property type="entry name" value="Acyl_CoA_acyltransferase"/>
</dbReference>
<dbReference type="Proteomes" id="UP001199916">
    <property type="component" value="Unassembled WGS sequence"/>
</dbReference>
<gene>
    <name evidence="1" type="ORF">LQV63_30100</name>
</gene>
<evidence type="ECO:0000313" key="2">
    <source>
        <dbReference type="Proteomes" id="UP001199916"/>
    </source>
</evidence>
<dbReference type="Pfam" id="PF13523">
    <property type="entry name" value="Acetyltransf_8"/>
    <property type="match status" value="1"/>
</dbReference>
<sequence length="107" mass="12525">MTTTNTNNITFTKADMRHLELVKEWFNSPHVQEFWGTSDYTWNNFTNNILNGKKELFDYWIASYNNEPFSLIMTSDASEDNPVYLMPFLESDGQPLTLDYLIGNKNI</sequence>
<reference evidence="1 2" key="1">
    <citation type="submission" date="2021-11" db="EMBL/GenBank/DDBJ databases">
        <title>Draft genome sequence of Paenibacillus profundus YoMME, a new Gram-positive bacteria with exoelectrogenic properties.</title>
        <authorList>
            <person name="Hubenova Y."/>
            <person name="Hubenova E."/>
            <person name="Manasiev Y."/>
            <person name="Peykov S."/>
            <person name="Mitov M."/>
        </authorList>
    </citation>
    <scope>NUCLEOTIDE SEQUENCE [LARGE SCALE GENOMIC DNA]</scope>
    <source>
        <strain evidence="1 2">YoMME</strain>
    </source>
</reference>
<evidence type="ECO:0000313" key="1">
    <source>
        <dbReference type="EMBL" id="MCE5173492.1"/>
    </source>
</evidence>
<dbReference type="RefSeq" id="WP_233699423.1">
    <property type="nucleotide sequence ID" value="NZ_JAJNBZ010000054.1"/>
</dbReference>
<organism evidence="1 2">
    <name type="scientific">Paenibacillus profundus</name>
    <dbReference type="NCBI Taxonomy" id="1173085"/>
    <lineage>
        <taxon>Bacteria</taxon>
        <taxon>Bacillati</taxon>
        <taxon>Bacillota</taxon>
        <taxon>Bacilli</taxon>
        <taxon>Bacillales</taxon>
        <taxon>Paenibacillaceae</taxon>
        <taxon>Paenibacillus</taxon>
    </lineage>
</organism>
<dbReference type="EMBL" id="JAJNBZ010000054">
    <property type="protein sequence ID" value="MCE5173492.1"/>
    <property type="molecule type" value="Genomic_DNA"/>
</dbReference>
<accession>A0ABS8YPL3</accession>
<proteinExistence type="predicted"/>
<dbReference type="Gene3D" id="3.40.630.30">
    <property type="match status" value="1"/>
</dbReference>
<dbReference type="SUPFAM" id="SSF55729">
    <property type="entry name" value="Acyl-CoA N-acyltransferases (Nat)"/>
    <property type="match status" value="1"/>
</dbReference>
<protein>
    <submittedName>
        <fullName evidence="1">Acetyltransferase</fullName>
    </submittedName>
</protein>
<keyword evidence="2" id="KW-1185">Reference proteome</keyword>